<dbReference type="AlphaFoldDB" id="A0A2U3KLZ4"/>
<protein>
    <submittedName>
        <fullName evidence="1">Uncharacterized protein</fullName>
    </submittedName>
</protein>
<dbReference type="OrthoDB" id="1911520at2"/>
<accession>A0A2U3KLZ4</accession>
<evidence type="ECO:0000313" key="2">
    <source>
        <dbReference type="Proteomes" id="UP000238916"/>
    </source>
</evidence>
<gene>
    <name evidence="1" type="ORF">SBF1_2300003</name>
</gene>
<dbReference type="Proteomes" id="UP000238916">
    <property type="component" value="Unassembled WGS sequence"/>
</dbReference>
<proteinExistence type="predicted"/>
<organism evidence="1 2">
    <name type="scientific">Candidatus Desulfosporosinus infrequens</name>
    <dbReference type="NCBI Taxonomy" id="2043169"/>
    <lineage>
        <taxon>Bacteria</taxon>
        <taxon>Bacillati</taxon>
        <taxon>Bacillota</taxon>
        <taxon>Clostridia</taxon>
        <taxon>Eubacteriales</taxon>
        <taxon>Desulfitobacteriaceae</taxon>
        <taxon>Desulfosporosinus</taxon>
    </lineage>
</organism>
<dbReference type="EMBL" id="OMOF01000147">
    <property type="protein sequence ID" value="SPF40570.1"/>
    <property type="molecule type" value="Genomic_DNA"/>
</dbReference>
<evidence type="ECO:0000313" key="1">
    <source>
        <dbReference type="EMBL" id="SPF40570.1"/>
    </source>
</evidence>
<sequence length="132" mass="15510">MSKRLDKRAKEFILTKMEELGEIDIKDVINLMEPHFAFDSYAARQRELRRSASGLIAQFRDEHGIRTCFNYKDNEGQSKYVNIDKTKNVEALKGVDRQIAQKFYGLRNARRKLTRRMLELAGQTSFKFETND</sequence>
<name>A0A2U3KLZ4_9FIRM</name>
<reference evidence="2" key="1">
    <citation type="submission" date="2018-02" db="EMBL/GenBank/DDBJ databases">
        <authorList>
            <person name="Hausmann B."/>
        </authorList>
    </citation>
    <scope>NUCLEOTIDE SEQUENCE [LARGE SCALE GENOMIC DNA]</scope>
    <source>
        <strain evidence="2">Peat soil MAG SbF1</strain>
    </source>
</reference>